<dbReference type="HOGENOM" id="CLU_1789258_0_0_1"/>
<dbReference type="AlphaFoldDB" id="T1HF11"/>
<evidence type="ECO:0000313" key="2">
    <source>
        <dbReference type="Proteomes" id="UP000015103"/>
    </source>
</evidence>
<evidence type="ECO:0000313" key="1">
    <source>
        <dbReference type="EnsemblMetazoa" id="RPRC002633-PA"/>
    </source>
</evidence>
<dbReference type="Proteomes" id="UP000015103">
    <property type="component" value="Unassembled WGS sequence"/>
</dbReference>
<sequence>MVNSLSLRTKQKINTIINGREHLRGSQRKLQDSSETIPSYGTYLIPNMKNNCLEVNGIIPLELELTELAPKYFRFLLITSLPMIIQSCLQLSILALHPLLSMPSVSLYDMAIKGKSKGIHLKIPNSEVLKSPGVIARKFFNLLIR</sequence>
<keyword evidence="2" id="KW-1185">Reference proteome</keyword>
<dbReference type="EnsemblMetazoa" id="RPRC002633-RA">
    <property type="protein sequence ID" value="RPRC002633-PA"/>
    <property type="gene ID" value="RPRC002633"/>
</dbReference>
<protein>
    <submittedName>
        <fullName evidence="1">Uncharacterized protein</fullName>
    </submittedName>
</protein>
<dbReference type="InParanoid" id="T1HF11"/>
<dbReference type="EMBL" id="ACPB03002713">
    <property type="status" value="NOT_ANNOTATED_CDS"/>
    <property type="molecule type" value="Genomic_DNA"/>
</dbReference>
<reference evidence="1" key="1">
    <citation type="submission" date="2015-05" db="UniProtKB">
        <authorList>
            <consortium name="EnsemblMetazoa"/>
        </authorList>
    </citation>
    <scope>IDENTIFICATION</scope>
</reference>
<dbReference type="VEuPathDB" id="VectorBase:RPRC002633"/>
<proteinExistence type="predicted"/>
<accession>T1HF11</accession>
<organism evidence="1 2">
    <name type="scientific">Rhodnius prolixus</name>
    <name type="common">Triatomid bug</name>
    <dbReference type="NCBI Taxonomy" id="13249"/>
    <lineage>
        <taxon>Eukaryota</taxon>
        <taxon>Metazoa</taxon>
        <taxon>Ecdysozoa</taxon>
        <taxon>Arthropoda</taxon>
        <taxon>Hexapoda</taxon>
        <taxon>Insecta</taxon>
        <taxon>Pterygota</taxon>
        <taxon>Neoptera</taxon>
        <taxon>Paraneoptera</taxon>
        <taxon>Hemiptera</taxon>
        <taxon>Heteroptera</taxon>
        <taxon>Panheteroptera</taxon>
        <taxon>Cimicomorpha</taxon>
        <taxon>Reduviidae</taxon>
        <taxon>Triatominae</taxon>
        <taxon>Rhodnius</taxon>
    </lineage>
</organism>
<name>T1HF11_RHOPR</name>